<gene>
    <name evidence="2" type="ORF">D2T29_12530</name>
</gene>
<evidence type="ECO:0000313" key="2">
    <source>
        <dbReference type="EMBL" id="RWR30490.1"/>
    </source>
</evidence>
<reference evidence="2 3" key="2">
    <citation type="submission" date="2019-01" db="EMBL/GenBank/DDBJ databases">
        <authorList>
            <person name="Li Y."/>
        </authorList>
    </citation>
    <scope>NUCLEOTIDE SEQUENCE [LARGE SCALE GENOMIC DNA]</scope>
    <source>
        <strain evidence="2 3">07D10-4-3</strain>
    </source>
</reference>
<proteinExistence type="predicted"/>
<dbReference type="EMBL" id="SAUY01000015">
    <property type="protein sequence ID" value="RWR30490.1"/>
    <property type="molecule type" value="Genomic_DNA"/>
</dbReference>
<sequence length="143" mass="16243">MTDINTQITTDGTMQVERKPNLNILMTPEAMMQSQIDGLKAENESLTRELAELRAKSNVLIRATYEDAAQIAESYRGGKRHANRMRARTPDYAEAALEARDRAMRNEGRRQAAEACNHWHQITHIRAAILALIEKEPDGKRDE</sequence>
<name>A0A443KCK5_9RHOB</name>
<comment type="caution">
    <text evidence="2">The sequence shown here is derived from an EMBL/GenBank/DDBJ whole genome shotgun (WGS) entry which is preliminary data.</text>
</comment>
<feature type="coiled-coil region" evidence="1">
    <location>
        <begin position="29"/>
        <end position="63"/>
    </location>
</feature>
<evidence type="ECO:0000256" key="1">
    <source>
        <dbReference type="SAM" id="Coils"/>
    </source>
</evidence>
<organism evidence="2 3">
    <name type="scientific">Paenirhodobacter populi</name>
    <dbReference type="NCBI Taxonomy" id="2306993"/>
    <lineage>
        <taxon>Bacteria</taxon>
        <taxon>Pseudomonadati</taxon>
        <taxon>Pseudomonadota</taxon>
        <taxon>Alphaproteobacteria</taxon>
        <taxon>Rhodobacterales</taxon>
        <taxon>Rhodobacter group</taxon>
        <taxon>Paenirhodobacter</taxon>
    </lineage>
</organism>
<dbReference type="RefSeq" id="WP_128232696.1">
    <property type="nucleotide sequence ID" value="NZ_SAUY01000015.1"/>
</dbReference>
<dbReference type="Proteomes" id="UP000284451">
    <property type="component" value="Unassembled WGS sequence"/>
</dbReference>
<accession>A0A443KCK5</accession>
<evidence type="ECO:0000313" key="3">
    <source>
        <dbReference type="Proteomes" id="UP000284451"/>
    </source>
</evidence>
<protein>
    <submittedName>
        <fullName evidence="2">Uncharacterized protein</fullName>
    </submittedName>
</protein>
<dbReference type="AlphaFoldDB" id="A0A443KCK5"/>
<reference evidence="2 3" key="1">
    <citation type="submission" date="2019-01" db="EMBL/GenBank/DDBJ databases">
        <title>Sinorhodobacter populi sp. nov. isolated from the symptomatic bark tissue of Populus euramericana canker.</title>
        <authorList>
            <person name="Xu G."/>
        </authorList>
    </citation>
    <scope>NUCLEOTIDE SEQUENCE [LARGE SCALE GENOMIC DNA]</scope>
    <source>
        <strain evidence="2 3">07D10-4-3</strain>
    </source>
</reference>
<keyword evidence="1" id="KW-0175">Coiled coil</keyword>